<dbReference type="EC" id="2.7.13.3" evidence="13"/>
<keyword evidence="5 13" id="KW-0808">Transferase</keyword>
<keyword evidence="7 13" id="KW-0547">Nucleotide-binding</keyword>
<dbReference type="Gene3D" id="1.20.5.1930">
    <property type="match status" value="1"/>
</dbReference>
<feature type="transmembrane region" description="Helical" evidence="14">
    <location>
        <begin position="9"/>
        <end position="29"/>
    </location>
</feature>
<evidence type="ECO:0000256" key="14">
    <source>
        <dbReference type="SAM" id="Phobius"/>
    </source>
</evidence>
<evidence type="ECO:0000256" key="7">
    <source>
        <dbReference type="ARBA" id="ARBA00022741"/>
    </source>
</evidence>
<comment type="caution">
    <text evidence="16">The sequence shown here is derived from an EMBL/GenBank/DDBJ whole genome shotgun (WGS) entry which is preliminary data.</text>
</comment>
<keyword evidence="12 13" id="KW-0472">Membrane</keyword>
<evidence type="ECO:0000313" key="16">
    <source>
        <dbReference type="EMBL" id="GGM33202.1"/>
    </source>
</evidence>
<dbReference type="GO" id="GO:0005886">
    <property type="term" value="C:plasma membrane"/>
    <property type="evidence" value="ECO:0007669"/>
    <property type="project" value="UniProtKB-SubCell"/>
</dbReference>
<proteinExistence type="predicted"/>
<evidence type="ECO:0000313" key="17">
    <source>
        <dbReference type="Proteomes" id="UP000618460"/>
    </source>
</evidence>
<evidence type="ECO:0000256" key="9">
    <source>
        <dbReference type="ARBA" id="ARBA00022840"/>
    </source>
</evidence>
<dbReference type="SMART" id="SM00387">
    <property type="entry name" value="HATPase_c"/>
    <property type="match status" value="1"/>
</dbReference>
<reference evidence="16" key="1">
    <citation type="journal article" date="2014" name="Int. J. Syst. Evol. Microbiol.">
        <title>Complete genome sequence of Corynebacterium casei LMG S-19264T (=DSM 44701T), isolated from a smear-ripened cheese.</title>
        <authorList>
            <consortium name="US DOE Joint Genome Institute (JGI-PGF)"/>
            <person name="Walter F."/>
            <person name="Albersmeier A."/>
            <person name="Kalinowski J."/>
            <person name="Ruckert C."/>
        </authorList>
    </citation>
    <scope>NUCLEOTIDE SEQUENCE</scope>
    <source>
        <strain evidence="16">CGMCC 1.6333</strain>
    </source>
</reference>
<dbReference type="RefSeq" id="WP_117155189.1">
    <property type="nucleotide sequence ID" value="NZ_BMLG01000009.1"/>
</dbReference>
<dbReference type="PANTHER" id="PTHR24421">
    <property type="entry name" value="NITRATE/NITRITE SENSOR PROTEIN NARX-RELATED"/>
    <property type="match status" value="1"/>
</dbReference>
<comment type="catalytic activity">
    <reaction evidence="1 13">
        <text>ATP + protein L-histidine = ADP + protein N-phospho-L-histidine.</text>
        <dbReference type="EC" id="2.7.13.3"/>
    </reaction>
</comment>
<organism evidence="16 17">
    <name type="scientific">Paraliobacillus quinghaiensis</name>
    <dbReference type="NCBI Taxonomy" id="470815"/>
    <lineage>
        <taxon>Bacteria</taxon>
        <taxon>Bacillati</taxon>
        <taxon>Bacillota</taxon>
        <taxon>Bacilli</taxon>
        <taxon>Bacillales</taxon>
        <taxon>Bacillaceae</taxon>
        <taxon>Paraliobacillus</taxon>
    </lineage>
</organism>
<gene>
    <name evidence="16" type="ORF">GCM10011351_19070</name>
</gene>
<comment type="subcellular location">
    <subcellularLocation>
        <location evidence="2 13">Cell membrane</location>
        <topology evidence="2 13">Multi-pass membrane protein</topology>
    </subcellularLocation>
</comment>
<dbReference type="PROSITE" id="PS50109">
    <property type="entry name" value="HIS_KIN"/>
    <property type="match status" value="1"/>
</dbReference>
<dbReference type="GO" id="GO:0000155">
    <property type="term" value="F:phosphorelay sensor kinase activity"/>
    <property type="evidence" value="ECO:0007669"/>
    <property type="project" value="UniProtKB-UniRule"/>
</dbReference>
<dbReference type="Proteomes" id="UP000618460">
    <property type="component" value="Unassembled WGS sequence"/>
</dbReference>
<feature type="transmembrane region" description="Helical" evidence="14">
    <location>
        <begin position="49"/>
        <end position="72"/>
    </location>
</feature>
<dbReference type="InterPro" id="IPR050482">
    <property type="entry name" value="Sensor_HK_TwoCompSys"/>
</dbReference>
<dbReference type="GO" id="GO:0005524">
    <property type="term" value="F:ATP binding"/>
    <property type="evidence" value="ECO:0007669"/>
    <property type="project" value="UniProtKB-UniRule"/>
</dbReference>
<evidence type="ECO:0000256" key="4">
    <source>
        <dbReference type="ARBA" id="ARBA00022553"/>
    </source>
</evidence>
<keyword evidence="11 13" id="KW-0902">Two-component regulatory system</keyword>
<keyword evidence="9 13" id="KW-0067">ATP-binding</keyword>
<dbReference type="PANTHER" id="PTHR24421:SF37">
    <property type="entry name" value="SENSOR HISTIDINE KINASE NARS"/>
    <property type="match status" value="1"/>
</dbReference>
<dbReference type="SUPFAM" id="SSF55874">
    <property type="entry name" value="ATPase domain of HSP90 chaperone/DNA topoisomerase II/histidine kinase"/>
    <property type="match status" value="1"/>
</dbReference>
<keyword evidence="6 14" id="KW-0812">Transmembrane</keyword>
<dbReference type="GO" id="GO:0046983">
    <property type="term" value="F:protein dimerization activity"/>
    <property type="evidence" value="ECO:0007669"/>
    <property type="project" value="InterPro"/>
</dbReference>
<evidence type="ECO:0000256" key="12">
    <source>
        <dbReference type="ARBA" id="ARBA00023136"/>
    </source>
</evidence>
<keyword evidence="8 13" id="KW-0418">Kinase</keyword>
<evidence type="ECO:0000259" key="15">
    <source>
        <dbReference type="PROSITE" id="PS50109"/>
    </source>
</evidence>
<dbReference type="InterPro" id="IPR005467">
    <property type="entry name" value="His_kinase_dom"/>
</dbReference>
<evidence type="ECO:0000256" key="6">
    <source>
        <dbReference type="ARBA" id="ARBA00022692"/>
    </source>
</evidence>
<dbReference type="Pfam" id="PF07730">
    <property type="entry name" value="HisKA_3"/>
    <property type="match status" value="1"/>
</dbReference>
<keyword evidence="3 13" id="KW-1003">Cell membrane</keyword>
<dbReference type="EMBL" id="BMLG01000009">
    <property type="protein sequence ID" value="GGM33202.1"/>
    <property type="molecule type" value="Genomic_DNA"/>
</dbReference>
<dbReference type="CDD" id="cd16917">
    <property type="entry name" value="HATPase_UhpB-NarQ-NarX-like"/>
    <property type="match status" value="1"/>
</dbReference>
<dbReference type="Gene3D" id="3.30.565.10">
    <property type="entry name" value="Histidine kinase-like ATPase, C-terminal domain"/>
    <property type="match status" value="1"/>
</dbReference>
<dbReference type="InterPro" id="IPR017202">
    <property type="entry name" value="LiaS/VraS"/>
</dbReference>
<dbReference type="InterPro" id="IPR011712">
    <property type="entry name" value="Sig_transdc_His_kin_sub3_dim/P"/>
</dbReference>
<evidence type="ECO:0000256" key="1">
    <source>
        <dbReference type="ARBA" id="ARBA00000085"/>
    </source>
</evidence>
<keyword evidence="4" id="KW-0597">Phosphoprotein</keyword>
<dbReference type="PIRSF" id="PIRSF037431">
    <property type="entry name" value="STHK_LiaS"/>
    <property type="match status" value="1"/>
</dbReference>
<dbReference type="OrthoDB" id="9795828at2"/>
<feature type="domain" description="Histidine kinase" evidence="15">
    <location>
        <begin position="150"/>
        <end position="343"/>
    </location>
</feature>
<keyword evidence="17" id="KW-1185">Reference proteome</keyword>
<name>A0A917TR50_9BACI</name>
<sequence>MRKVLSRSILVGIALTLVLTIILLSVFLISFPLDNWLDIWYYKVWQIPFIIFICLISLPFGIISGLIIGLFWKKQLEAVERALTKLEQVTPDTTITYEGPMDDVLYLMKKIQRIQVGIQDQTKRSQKLISERVENQQEKIEEVITQERNRLARELHDSVSQELFAASMLVSAMNEMPVAQENQIKKPIKQVETMIQQAQLEMRALLLHLRPIALKDNSLKQGMDQLLHELDQKIPLHMAWSVQEVDLSRGVEDHLFRILQESVSNTLRHAKAESVDILLVERDGFVILRIMDDGVGFNLEEKKSSSYGLVNMEERAAEIGAKLRIVSVLNKGTRIEVRVPIIDVEGDVND</sequence>
<evidence type="ECO:0000256" key="10">
    <source>
        <dbReference type="ARBA" id="ARBA00022989"/>
    </source>
</evidence>
<evidence type="ECO:0000256" key="3">
    <source>
        <dbReference type="ARBA" id="ARBA00022475"/>
    </source>
</evidence>
<protein>
    <recommendedName>
        <fullName evidence="13">Sensor histidine kinase</fullName>
        <ecNumber evidence="13">2.7.13.3</ecNumber>
    </recommendedName>
</protein>
<reference evidence="16" key="2">
    <citation type="submission" date="2020-09" db="EMBL/GenBank/DDBJ databases">
        <authorList>
            <person name="Sun Q."/>
            <person name="Zhou Y."/>
        </authorList>
    </citation>
    <scope>NUCLEOTIDE SEQUENCE</scope>
    <source>
        <strain evidence="16">CGMCC 1.6333</strain>
    </source>
</reference>
<dbReference type="AlphaFoldDB" id="A0A917TR50"/>
<dbReference type="InterPro" id="IPR003594">
    <property type="entry name" value="HATPase_dom"/>
</dbReference>
<evidence type="ECO:0000256" key="11">
    <source>
        <dbReference type="ARBA" id="ARBA00023012"/>
    </source>
</evidence>
<keyword evidence="10 14" id="KW-1133">Transmembrane helix</keyword>
<accession>A0A917TR50</accession>
<dbReference type="InterPro" id="IPR036890">
    <property type="entry name" value="HATPase_C_sf"/>
</dbReference>
<evidence type="ECO:0000256" key="2">
    <source>
        <dbReference type="ARBA" id="ARBA00004651"/>
    </source>
</evidence>
<evidence type="ECO:0000256" key="5">
    <source>
        <dbReference type="ARBA" id="ARBA00022679"/>
    </source>
</evidence>
<evidence type="ECO:0000256" key="13">
    <source>
        <dbReference type="PIRNR" id="PIRNR037431"/>
    </source>
</evidence>
<dbReference type="Pfam" id="PF02518">
    <property type="entry name" value="HATPase_c"/>
    <property type="match status" value="1"/>
</dbReference>
<evidence type="ECO:0000256" key="8">
    <source>
        <dbReference type="ARBA" id="ARBA00022777"/>
    </source>
</evidence>